<feature type="compositionally biased region" description="Acidic residues" evidence="3">
    <location>
        <begin position="19"/>
        <end position="31"/>
    </location>
</feature>
<protein>
    <submittedName>
        <fullName evidence="5">Mammalian cell entry protein</fullName>
    </submittedName>
</protein>
<evidence type="ECO:0000313" key="6">
    <source>
        <dbReference type="Proteomes" id="UP000093759"/>
    </source>
</evidence>
<evidence type="ECO:0000256" key="1">
    <source>
        <dbReference type="ARBA" id="ARBA00004370"/>
    </source>
</evidence>
<evidence type="ECO:0000256" key="4">
    <source>
        <dbReference type="SAM" id="Phobius"/>
    </source>
</evidence>
<sequence length="198" mass="21093">MAIDDDAPEHQLSTAPESGDLDQEGCPEEDSVPTAARSAIPGRAAMLVGLAIVVALAGLGGWWGIRSYQAHQAELQRGILLQAARQGAVNLTTIDYEQAESDVQRVLDSATGNFYDDFSRRSQPFIEVVKAAQAKSVGTVTEAGIEIDGAEETNVLVGVTVKTTNASGADQVPRSWRMRISLTRVDSQPKISNVAFVP</sequence>
<dbReference type="PANTHER" id="PTHR37042:SF4">
    <property type="entry name" value="OUTER MEMBRANE PROTEIN RV1973"/>
    <property type="match status" value="1"/>
</dbReference>
<dbReference type="GO" id="GO:0016020">
    <property type="term" value="C:membrane"/>
    <property type="evidence" value="ECO:0007669"/>
    <property type="project" value="UniProtKB-SubCell"/>
</dbReference>
<feature type="transmembrane region" description="Helical" evidence="4">
    <location>
        <begin position="44"/>
        <end position="65"/>
    </location>
</feature>
<comment type="subcellular location">
    <subcellularLocation>
        <location evidence="1">Membrane</location>
    </subcellularLocation>
</comment>
<dbReference type="Proteomes" id="UP000093759">
    <property type="component" value="Unassembled WGS sequence"/>
</dbReference>
<organism evidence="5 6">
    <name type="scientific">Mycolicibacter sinensis (strain JDM601)</name>
    <name type="common">Mycobacterium sinense</name>
    <dbReference type="NCBI Taxonomy" id="875328"/>
    <lineage>
        <taxon>Bacteria</taxon>
        <taxon>Bacillati</taxon>
        <taxon>Actinomycetota</taxon>
        <taxon>Actinomycetes</taxon>
        <taxon>Mycobacteriales</taxon>
        <taxon>Mycobacteriaceae</taxon>
        <taxon>Mycolicibacter</taxon>
    </lineage>
</organism>
<dbReference type="AlphaFoldDB" id="A0A1A3TWC8"/>
<evidence type="ECO:0000256" key="3">
    <source>
        <dbReference type="SAM" id="MobiDB-lite"/>
    </source>
</evidence>
<accession>A0A1A3TWC8</accession>
<proteinExistence type="predicted"/>
<keyword evidence="2 4" id="KW-0472">Membrane</keyword>
<reference evidence="6" key="1">
    <citation type="submission" date="2016-06" db="EMBL/GenBank/DDBJ databases">
        <authorList>
            <person name="Sutton G."/>
            <person name="Brinkac L."/>
            <person name="Sanka R."/>
            <person name="Adams M."/>
            <person name="Lau E."/>
            <person name="Garcia-Basteiro A."/>
            <person name="Lopez-Varela E."/>
            <person name="Palencia S."/>
        </authorList>
    </citation>
    <scope>NUCLEOTIDE SEQUENCE [LARGE SCALE GENOMIC DNA]</scope>
    <source>
        <strain evidence="6">1274684.2</strain>
    </source>
</reference>
<feature type="region of interest" description="Disordered" evidence="3">
    <location>
        <begin position="1"/>
        <end position="35"/>
    </location>
</feature>
<dbReference type="RefSeq" id="WP_065024969.1">
    <property type="nucleotide sequence ID" value="NZ_LZMF01000081.1"/>
</dbReference>
<keyword evidence="4" id="KW-1133">Transmembrane helix</keyword>
<comment type="caution">
    <text evidence="5">The sequence shown here is derived from an EMBL/GenBank/DDBJ whole genome shotgun (WGS) entry which is preliminary data.</text>
</comment>
<gene>
    <name evidence="5" type="ORF">A5648_04875</name>
</gene>
<keyword evidence="4" id="KW-0812">Transmembrane</keyword>
<name>A0A1A3TWC8_MYCSD</name>
<evidence type="ECO:0000256" key="2">
    <source>
        <dbReference type="ARBA" id="ARBA00023136"/>
    </source>
</evidence>
<dbReference type="EMBL" id="LZMF01000081">
    <property type="protein sequence ID" value="OBK86951.1"/>
    <property type="molecule type" value="Genomic_DNA"/>
</dbReference>
<dbReference type="PANTHER" id="PTHR37042">
    <property type="entry name" value="OUTER MEMBRANE PROTEIN RV1973"/>
    <property type="match status" value="1"/>
</dbReference>
<evidence type="ECO:0000313" key="5">
    <source>
        <dbReference type="EMBL" id="OBK86951.1"/>
    </source>
</evidence>